<keyword evidence="1" id="KW-0472">Membrane</keyword>
<dbReference type="Pfam" id="PF12158">
    <property type="entry name" value="DUF3592"/>
    <property type="match status" value="1"/>
</dbReference>
<keyword evidence="4" id="KW-1185">Reference proteome</keyword>
<protein>
    <recommendedName>
        <fullName evidence="2">DUF3592 domain-containing protein</fullName>
    </recommendedName>
</protein>
<accession>A0ABP8J761</accession>
<dbReference type="Proteomes" id="UP001500454">
    <property type="component" value="Unassembled WGS sequence"/>
</dbReference>
<evidence type="ECO:0000313" key="3">
    <source>
        <dbReference type="EMBL" id="GAA4386241.1"/>
    </source>
</evidence>
<evidence type="ECO:0000259" key="2">
    <source>
        <dbReference type="Pfam" id="PF12158"/>
    </source>
</evidence>
<dbReference type="RefSeq" id="WP_345225670.1">
    <property type="nucleotide sequence ID" value="NZ_BAABHA010000010.1"/>
</dbReference>
<keyword evidence="1" id="KW-0812">Transmembrane</keyword>
<keyword evidence="1" id="KW-1133">Transmembrane helix</keyword>
<evidence type="ECO:0000256" key="1">
    <source>
        <dbReference type="SAM" id="Phobius"/>
    </source>
</evidence>
<organism evidence="3 4">
    <name type="scientific">Hymenobacter koreensis</name>
    <dbReference type="NCBI Taxonomy" id="1084523"/>
    <lineage>
        <taxon>Bacteria</taxon>
        <taxon>Pseudomonadati</taxon>
        <taxon>Bacteroidota</taxon>
        <taxon>Cytophagia</taxon>
        <taxon>Cytophagales</taxon>
        <taxon>Hymenobacteraceae</taxon>
        <taxon>Hymenobacter</taxon>
    </lineage>
</organism>
<dbReference type="EMBL" id="BAABHA010000010">
    <property type="protein sequence ID" value="GAA4386241.1"/>
    <property type="molecule type" value="Genomic_DNA"/>
</dbReference>
<reference evidence="4" key="1">
    <citation type="journal article" date="2019" name="Int. J. Syst. Evol. Microbiol.">
        <title>The Global Catalogue of Microorganisms (GCM) 10K type strain sequencing project: providing services to taxonomists for standard genome sequencing and annotation.</title>
        <authorList>
            <consortium name="The Broad Institute Genomics Platform"/>
            <consortium name="The Broad Institute Genome Sequencing Center for Infectious Disease"/>
            <person name="Wu L."/>
            <person name="Ma J."/>
        </authorList>
    </citation>
    <scope>NUCLEOTIDE SEQUENCE [LARGE SCALE GENOMIC DNA]</scope>
    <source>
        <strain evidence="4">JCM 17924</strain>
    </source>
</reference>
<dbReference type="InterPro" id="IPR021994">
    <property type="entry name" value="DUF3592"/>
</dbReference>
<feature type="transmembrane region" description="Helical" evidence="1">
    <location>
        <begin position="6"/>
        <end position="23"/>
    </location>
</feature>
<name>A0ABP8J761_9BACT</name>
<feature type="domain" description="DUF3592" evidence="2">
    <location>
        <begin position="30"/>
        <end position="98"/>
    </location>
</feature>
<feature type="transmembrane region" description="Helical" evidence="1">
    <location>
        <begin position="103"/>
        <end position="123"/>
    </location>
</feature>
<gene>
    <name evidence="3" type="ORF">GCM10023186_30630</name>
</gene>
<comment type="caution">
    <text evidence="3">The sequence shown here is derived from an EMBL/GenBank/DDBJ whole genome shotgun (WGS) entry which is preliminary data.</text>
</comment>
<evidence type="ECO:0000313" key="4">
    <source>
        <dbReference type="Proteomes" id="UP001500454"/>
    </source>
</evidence>
<proteinExistence type="predicted"/>
<sequence length="124" mass="13556">MTYLIGSILLGIWGWIAWRILYLRLKGRSTVGTVVKLIKDDTGDGTVYFPVIAFDTAEGLHIEAKSVHGTEEAGGYFCIGDKVNVIYSPNNPQLFAIKGYDSAALVFLTILTIAFAAIAWQVVD</sequence>